<dbReference type="GO" id="GO:0080043">
    <property type="term" value="F:quercetin 3-O-glucosyltransferase activity"/>
    <property type="evidence" value="ECO:0007669"/>
    <property type="project" value="TreeGrafter"/>
</dbReference>
<dbReference type="PANTHER" id="PTHR11926:SF1494">
    <property type="entry name" value="FLAVONOL 3-O-GLUCOSYLTRANSFERASE UGT76E12-RELATED"/>
    <property type="match status" value="1"/>
</dbReference>
<evidence type="ECO:0000256" key="3">
    <source>
        <dbReference type="ARBA" id="ARBA00022679"/>
    </source>
</evidence>
<dbReference type="Proteomes" id="UP001085076">
    <property type="component" value="Miscellaneous, Linkage group lg10"/>
</dbReference>
<evidence type="ECO:0000256" key="4">
    <source>
        <dbReference type="RuleBase" id="RU003718"/>
    </source>
</evidence>
<dbReference type="EC" id="2.4.1.-" evidence="5"/>
<gene>
    <name evidence="6" type="ORF">J5N97_029815</name>
</gene>
<evidence type="ECO:0000313" key="6">
    <source>
        <dbReference type="EMBL" id="KAJ0961987.1"/>
    </source>
</evidence>
<dbReference type="InterPro" id="IPR002213">
    <property type="entry name" value="UDP_glucos_trans"/>
</dbReference>
<evidence type="ECO:0000313" key="7">
    <source>
        <dbReference type="Proteomes" id="UP001085076"/>
    </source>
</evidence>
<dbReference type="PANTHER" id="PTHR11926">
    <property type="entry name" value="GLUCOSYL/GLUCURONOSYL TRANSFERASES"/>
    <property type="match status" value="1"/>
</dbReference>
<dbReference type="GO" id="GO:0080044">
    <property type="term" value="F:quercetin 7-O-glucosyltransferase activity"/>
    <property type="evidence" value="ECO:0007669"/>
    <property type="project" value="TreeGrafter"/>
</dbReference>
<dbReference type="AlphaFoldDB" id="A0A9D5BW22"/>
<keyword evidence="2 4" id="KW-0328">Glycosyltransferase</keyword>
<dbReference type="Gene3D" id="3.40.50.2000">
    <property type="entry name" value="Glycogen Phosphorylase B"/>
    <property type="match status" value="2"/>
</dbReference>
<comment type="caution">
    <text evidence="6">The sequence shown here is derived from an EMBL/GenBank/DDBJ whole genome shotgun (WGS) entry which is preliminary data.</text>
</comment>
<comment type="similarity">
    <text evidence="1 4">Belongs to the UDP-glycosyltransferase family.</text>
</comment>
<dbReference type="Pfam" id="PF00201">
    <property type="entry name" value="UDPGT"/>
    <property type="match status" value="1"/>
</dbReference>
<sequence length="453" mass="48907">MASAKSPPHVAFLAFPFGGHASCLFTLARALAAAVPFVTFSFFNTGRSTSSLLRSTPSEPPPNLRIYDVPEGLPEESPWLPTLEEALLFLEMIPGNYIEAMAAAEGEFGKVSCFIGDCLLWFAGDVAAERSASWVAVRTGGQTNLAANIYTDLIRQKVGVNDQDRANDLVDFIPGLEYVRVRDLPNGIAFGDIKSAFPTLLYRMGQELPRANCVVLNTFEGLNPSLDSEFQSKFMKCLNVGPLSLLLPQTPSSDKHGCLEWLDTQKEASIVYICFGSIIIPPPEEVAEIAAGLEASGAPFIWSLKDVARVHLPPGFLDRVAGRGLVVPWAPQKQVLGHFAIGAFLTHCGWSSILESIVGGVPLLCRPFFGDQPMNARAVSHVWKIGIVFEGGVVKKEEMVNALNVILKADAGKKMRVNVNQLKIMALQATMPGGSTANNFDALGRMIQGCQGS</sequence>
<dbReference type="InterPro" id="IPR035595">
    <property type="entry name" value="UDP_glycos_trans_CS"/>
</dbReference>
<dbReference type="FunFam" id="3.40.50.2000:FF:000091">
    <property type="entry name" value="Glycosyltransferase"/>
    <property type="match status" value="1"/>
</dbReference>
<evidence type="ECO:0000256" key="5">
    <source>
        <dbReference type="RuleBase" id="RU362057"/>
    </source>
</evidence>
<accession>A0A9D5BW22</accession>
<reference evidence="6" key="2">
    <citation type="journal article" date="2022" name="Hortic Res">
        <title>The genome of Dioscorea zingiberensis sheds light on the biosynthesis, origin and evolution of the medicinally important diosgenin saponins.</title>
        <authorList>
            <person name="Li Y."/>
            <person name="Tan C."/>
            <person name="Li Z."/>
            <person name="Guo J."/>
            <person name="Li S."/>
            <person name="Chen X."/>
            <person name="Wang C."/>
            <person name="Dai X."/>
            <person name="Yang H."/>
            <person name="Song W."/>
            <person name="Hou L."/>
            <person name="Xu J."/>
            <person name="Tong Z."/>
            <person name="Xu A."/>
            <person name="Yuan X."/>
            <person name="Wang W."/>
            <person name="Yang Q."/>
            <person name="Chen L."/>
            <person name="Sun Z."/>
            <person name="Wang K."/>
            <person name="Pan B."/>
            <person name="Chen J."/>
            <person name="Bao Y."/>
            <person name="Liu F."/>
            <person name="Qi X."/>
            <person name="Gang D.R."/>
            <person name="Wen J."/>
            <person name="Li J."/>
        </authorList>
    </citation>
    <scope>NUCLEOTIDE SEQUENCE</scope>
    <source>
        <strain evidence="6">Dzin_1.0</strain>
    </source>
</reference>
<keyword evidence="3 4" id="KW-0808">Transferase</keyword>
<dbReference type="EMBL" id="JAGGNH010000010">
    <property type="protein sequence ID" value="KAJ0961987.1"/>
    <property type="molecule type" value="Genomic_DNA"/>
</dbReference>
<reference evidence="6" key="1">
    <citation type="submission" date="2021-03" db="EMBL/GenBank/DDBJ databases">
        <authorList>
            <person name="Li Z."/>
            <person name="Yang C."/>
        </authorList>
    </citation>
    <scope>NUCLEOTIDE SEQUENCE</scope>
    <source>
        <strain evidence="6">Dzin_1.0</strain>
        <tissue evidence="6">Leaf</tissue>
    </source>
</reference>
<name>A0A9D5BW22_9LILI</name>
<protein>
    <recommendedName>
        <fullName evidence="5">Glycosyltransferase</fullName>
        <ecNumber evidence="5">2.4.1.-</ecNumber>
    </recommendedName>
</protein>
<dbReference type="SUPFAM" id="SSF53756">
    <property type="entry name" value="UDP-Glycosyltransferase/glycogen phosphorylase"/>
    <property type="match status" value="1"/>
</dbReference>
<proteinExistence type="inferred from homology"/>
<dbReference type="PROSITE" id="PS00375">
    <property type="entry name" value="UDPGT"/>
    <property type="match status" value="1"/>
</dbReference>
<dbReference type="CDD" id="cd03784">
    <property type="entry name" value="GT1_Gtf-like"/>
    <property type="match status" value="1"/>
</dbReference>
<evidence type="ECO:0000256" key="2">
    <source>
        <dbReference type="ARBA" id="ARBA00022676"/>
    </source>
</evidence>
<dbReference type="OrthoDB" id="5835829at2759"/>
<keyword evidence="7" id="KW-1185">Reference proteome</keyword>
<organism evidence="6 7">
    <name type="scientific">Dioscorea zingiberensis</name>
    <dbReference type="NCBI Taxonomy" id="325984"/>
    <lineage>
        <taxon>Eukaryota</taxon>
        <taxon>Viridiplantae</taxon>
        <taxon>Streptophyta</taxon>
        <taxon>Embryophyta</taxon>
        <taxon>Tracheophyta</taxon>
        <taxon>Spermatophyta</taxon>
        <taxon>Magnoliopsida</taxon>
        <taxon>Liliopsida</taxon>
        <taxon>Dioscoreales</taxon>
        <taxon>Dioscoreaceae</taxon>
        <taxon>Dioscorea</taxon>
    </lineage>
</organism>
<evidence type="ECO:0000256" key="1">
    <source>
        <dbReference type="ARBA" id="ARBA00009995"/>
    </source>
</evidence>